<dbReference type="InterPro" id="IPR015943">
    <property type="entry name" value="WD40/YVTN_repeat-like_dom_sf"/>
</dbReference>
<proteinExistence type="predicted"/>
<name>A0AB39CKM0_9BURK</name>
<dbReference type="InterPro" id="IPR011048">
    <property type="entry name" value="Haem_d1_sf"/>
</dbReference>
<feature type="chain" id="PRO_5044226225" evidence="1">
    <location>
        <begin position="29"/>
        <end position="365"/>
    </location>
</feature>
<feature type="signal peptide" evidence="1">
    <location>
        <begin position="1"/>
        <end position="28"/>
    </location>
</feature>
<dbReference type="PANTHER" id="PTHR47197">
    <property type="entry name" value="PROTEIN NIRF"/>
    <property type="match status" value="1"/>
</dbReference>
<sequence>MRSSSLLSTVSFAAAFTLALFCSGAARAATLAELTGVQPVTITADGATRRPVAPGIYEAAYSPAAKALYIASAEAVTGVNGGMIYKIDPDTLQTLGITHTDEKNFGLATDPAGKTLYITNSLGHGVSAMDTGTGRITARTTFPGIGKDGFPYGPRQVIYDAQQDGIYVGAVGNPGKIWLLDAKTLDTRATIDNAGKWVTGLALDPQAHRLYAANGDGEIVVVDTRKNEIADRWTPGDGKEWLLLNVALDAARHRLFVTDNSKSKTVAIFDTRTGKLTGRIDIGDSLDIAFDRQRDTLYVTHRQQGTLSAIDAGSLRVTKTYALPELPNSILLRPDGKAAYVTIKTPHQKDYSAAGDGSIARITLR</sequence>
<protein>
    <submittedName>
        <fullName evidence="2">YncE family protein</fullName>
    </submittedName>
</protein>
<evidence type="ECO:0000256" key="1">
    <source>
        <dbReference type="SAM" id="SignalP"/>
    </source>
</evidence>
<organism evidence="2">
    <name type="scientific">Castellaniella ginsengisoli</name>
    <dbReference type="NCBI Taxonomy" id="546114"/>
    <lineage>
        <taxon>Bacteria</taxon>
        <taxon>Pseudomonadati</taxon>
        <taxon>Pseudomonadota</taxon>
        <taxon>Betaproteobacteria</taxon>
        <taxon>Burkholderiales</taxon>
        <taxon>Alcaligenaceae</taxon>
        <taxon>Castellaniella</taxon>
    </lineage>
</organism>
<dbReference type="PANTHER" id="PTHR47197:SF3">
    <property type="entry name" value="DIHYDRO-HEME D1 DEHYDROGENASE"/>
    <property type="match status" value="1"/>
</dbReference>
<dbReference type="InterPro" id="IPR051200">
    <property type="entry name" value="Host-pathogen_enzymatic-act"/>
</dbReference>
<dbReference type="RefSeq" id="WP_368643703.1">
    <property type="nucleotide sequence ID" value="NZ_CP158252.1"/>
</dbReference>
<accession>A0AB39CKM0</accession>
<keyword evidence="1" id="KW-0732">Signal</keyword>
<dbReference type="AlphaFoldDB" id="A0AB39CKM0"/>
<reference evidence="2" key="1">
    <citation type="submission" date="2024-05" db="EMBL/GenBank/DDBJ databases">
        <authorList>
            <person name="Luo Y.-C."/>
            <person name="Nicholds J."/>
            <person name="Mortimer T."/>
            <person name="Maboni G."/>
        </authorList>
    </citation>
    <scope>NUCLEOTIDE SEQUENCE</scope>
    <source>
        <strain evidence="2">153920</strain>
    </source>
</reference>
<evidence type="ECO:0000313" key="2">
    <source>
        <dbReference type="EMBL" id="XDJ42504.1"/>
    </source>
</evidence>
<gene>
    <name evidence="2" type="ORF">ABRY99_02710</name>
</gene>
<dbReference type="EMBL" id="CP158252">
    <property type="protein sequence ID" value="XDJ42504.1"/>
    <property type="molecule type" value="Genomic_DNA"/>
</dbReference>
<dbReference type="Gene3D" id="2.130.10.10">
    <property type="entry name" value="YVTN repeat-like/Quinoprotein amine dehydrogenase"/>
    <property type="match status" value="1"/>
</dbReference>
<dbReference type="SUPFAM" id="SSF51004">
    <property type="entry name" value="C-terminal (heme d1) domain of cytochrome cd1-nitrite reductase"/>
    <property type="match status" value="1"/>
</dbReference>